<protein>
    <submittedName>
        <fullName evidence="3">SCP-like extracellular</fullName>
    </submittedName>
</protein>
<dbReference type="RefSeq" id="WP_014801683.1">
    <property type="nucleotide sequence ID" value="NC_018020.1"/>
</dbReference>
<dbReference type="PANTHER" id="PTHR31157:SF1">
    <property type="entry name" value="SCP DOMAIN-CONTAINING PROTEIN"/>
    <property type="match status" value="1"/>
</dbReference>
<dbReference type="Proteomes" id="UP000006048">
    <property type="component" value="Chromosome"/>
</dbReference>
<dbReference type="OrthoDB" id="7550377at2"/>
<dbReference type="STRING" id="869212.Turpa_0509"/>
<dbReference type="InterPro" id="IPR014044">
    <property type="entry name" value="CAP_dom"/>
</dbReference>
<dbReference type="PANTHER" id="PTHR31157">
    <property type="entry name" value="SCP DOMAIN-CONTAINING PROTEIN"/>
    <property type="match status" value="1"/>
</dbReference>
<dbReference type="Gene3D" id="3.40.33.10">
    <property type="entry name" value="CAP"/>
    <property type="match status" value="1"/>
</dbReference>
<evidence type="ECO:0000313" key="3">
    <source>
        <dbReference type="EMBL" id="AFM11163.1"/>
    </source>
</evidence>
<dbReference type="Pfam" id="PF00188">
    <property type="entry name" value="CAP"/>
    <property type="match status" value="1"/>
</dbReference>
<dbReference type="PATRIC" id="fig|869212.3.peg.486"/>
<evidence type="ECO:0000313" key="4">
    <source>
        <dbReference type="Proteomes" id="UP000006048"/>
    </source>
</evidence>
<dbReference type="CDD" id="cd05379">
    <property type="entry name" value="CAP_bacterial"/>
    <property type="match status" value="1"/>
</dbReference>
<name>I4B1K6_TURPD</name>
<reference evidence="3 4" key="1">
    <citation type="submission" date="2012-06" db="EMBL/GenBank/DDBJ databases">
        <title>The complete chromosome of genome of Turneriella parva DSM 21527.</title>
        <authorList>
            <consortium name="US DOE Joint Genome Institute (JGI-PGF)"/>
            <person name="Lucas S."/>
            <person name="Han J."/>
            <person name="Lapidus A."/>
            <person name="Bruce D."/>
            <person name="Goodwin L."/>
            <person name="Pitluck S."/>
            <person name="Peters L."/>
            <person name="Kyrpides N."/>
            <person name="Mavromatis K."/>
            <person name="Ivanova N."/>
            <person name="Mikhailova N."/>
            <person name="Chertkov O."/>
            <person name="Detter J.C."/>
            <person name="Tapia R."/>
            <person name="Han C."/>
            <person name="Land M."/>
            <person name="Hauser L."/>
            <person name="Markowitz V."/>
            <person name="Cheng J.-F."/>
            <person name="Hugenholtz P."/>
            <person name="Woyke T."/>
            <person name="Wu D."/>
            <person name="Gronow S."/>
            <person name="Wellnitz S."/>
            <person name="Brambilla E."/>
            <person name="Klenk H.-P."/>
            <person name="Eisen J.A."/>
        </authorList>
    </citation>
    <scope>NUCLEOTIDE SEQUENCE [LARGE SCALE GENOMIC DNA]</scope>
    <source>
        <strain evidence="4">ATCC BAA-1111 / DSM 21527 / NCTC 11395 / H</strain>
    </source>
</reference>
<organism evidence="3 4">
    <name type="scientific">Turneriella parva (strain ATCC BAA-1111 / DSM 21527 / NCTC 11395 / H)</name>
    <name type="common">Leptospira parva</name>
    <dbReference type="NCBI Taxonomy" id="869212"/>
    <lineage>
        <taxon>Bacteria</taxon>
        <taxon>Pseudomonadati</taxon>
        <taxon>Spirochaetota</taxon>
        <taxon>Spirochaetia</taxon>
        <taxon>Leptospirales</taxon>
        <taxon>Leptospiraceae</taxon>
        <taxon>Turneriella</taxon>
    </lineage>
</organism>
<keyword evidence="4" id="KW-1185">Reference proteome</keyword>
<proteinExistence type="predicted"/>
<dbReference type="InterPro" id="IPR035940">
    <property type="entry name" value="CAP_sf"/>
</dbReference>
<dbReference type="AlphaFoldDB" id="I4B1K6"/>
<feature type="region of interest" description="Disordered" evidence="1">
    <location>
        <begin position="115"/>
        <end position="138"/>
    </location>
</feature>
<dbReference type="HOGENOM" id="CLU_085385_0_0_12"/>
<feature type="domain" description="SCP" evidence="2">
    <location>
        <begin position="92"/>
        <end position="207"/>
    </location>
</feature>
<dbReference type="KEGG" id="tpx:Turpa_0509"/>
<evidence type="ECO:0000259" key="2">
    <source>
        <dbReference type="Pfam" id="PF00188"/>
    </source>
</evidence>
<evidence type="ECO:0000256" key="1">
    <source>
        <dbReference type="SAM" id="MobiDB-lite"/>
    </source>
</evidence>
<sequence>MQTYKWEIRLMLVLILATGIFARSIAIETPSYLSKLENDVLQELNLARTNPKAFARLLEDYRAQFNGKIVKRPGKIDLMTSEGTRAVDEAIRALKSQKPLDAFRPSKGMSLAAKDHVKDTGPRGSTGHFGTDGSKPFDRMNRHGKWQKTAGENISYGNDEGRAVIIQLIVDDAVPSRGHRKNIYNEAFGVVGISCGAHKVYGTMCVQTFAGDYQER</sequence>
<dbReference type="EMBL" id="CP002959">
    <property type="protein sequence ID" value="AFM11163.1"/>
    <property type="molecule type" value="Genomic_DNA"/>
</dbReference>
<accession>I4B1K6</accession>
<gene>
    <name evidence="3" type="ordered locus">Turpa_0509</name>
</gene>